<dbReference type="AlphaFoldDB" id="A0A199UGN2"/>
<protein>
    <submittedName>
        <fullName evidence="2">Uncharacterized protein</fullName>
    </submittedName>
</protein>
<organism evidence="2 3">
    <name type="scientific">Ananas comosus</name>
    <name type="common">Pineapple</name>
    <name type="synonym">Ananas ananas</name>
    <dbReference type="NCBI Taxonomy" id="4615"/>
    <lineage>
        <taxon>Eukaryota</taxon>
        <taxon>Viridiplantae</taxon>
        <taxon>Streptophyta</taxon>
        <taxon>Embryophyta</taxon>
        <taxon>Tracheophyta</taxon>
        <taxon>Spermatophyta</taxon>
        <taxon>Magnoliopsida</taxon>
        <taxon>Liliopsida</taxon>
        <taxon>Poales</taxon>
        <taxon>Bromeliaceae</taxon>
        <taxon>Bromelioideae</taxon>
        <taxon>Ananas</taxon>
    </lineage>
</organism>
<name>A0A199UGN2_ANACO</name>
<feature type="compositionally biased region" description="Low complexity" evidence="1">
    <location>
        <begin position="137"/>
        <end position="150"/>
    </location>
</feature>
<feature type="region of interest" description="Disordered" evidence="1">
    <location>
        <begin position="119"/>
        <end position="157"/>
    </location>
</feature>
<sequence>MEWYWQITRRWISRPVQRPPLTYQPRGQTERALFPLCTPPPVRRKSQTKQQPEIASVEHPTSSNAPPVDDLPEAATAAVLDSKPRHPRPICLKRHRCRPRLEAAPPAADLPEAATAVVLDSKPRHPRPICLKPPPLSSSTRSRATRGRSTQNEMSPY</sequence>
<feature type="region of interest" description="Disordered" evidence="1">
    <location>
        <begin position="18"/>
        <end position="91"/>
    </location>
</feature>
<comment type="caution">
    <text evidence="2">The sequence shown here is derived from an EMBL/GenBank/DDBJ whole genome shotgun (WGS) entry which is preliminary data.</text>
</comment>
<evidence type="ECO:0000256" key="1">
    <source>
        <dbReference type="SAM" id="MobiDB-lite"/>
    </source>
</evidence>
<feature type="compositionally biased region" description="Polar residues" evidence="1">
    <location>
        <begin position="48"/>
        <end position="65"/>
    </location>
</feature>
<reference evidence="2 3" key="1">
    <citation type="journal article" date="2016" name="DNA Res.">
        <title>The draft genome of MD-2 pineapple using hybrid error correction of long reads.</title>
        <authorList>
            <person name="Redwan R.M."/>
            <person name="Saidin A."/>
            <person name="Kumar S.V."/>
        </authorList>
    </citation>
    <scope>NUCLEOTIDE SEQUENCE [LARGE SCALE GENOMIC DNA]</scope>
    <source>
        <strain evidence="3">cv. MD2</strain>
        <tissue evidence="2">Leaf</tissue>
    </source>
</reference>
<dbReference type="Proteomes" id="UP000092600">
    <property type="component" value="Unassembled WGS sequence"/>
</dbReference>
<proteinExistence type="predicted"/>
<dbReference type="EMBL" id="LSRQ01008288">
    <property type="protein sequence ID" value="OAY64032.1"/>
    <property type="molecule type" value="Genomic_DNA"/>
</dbReference>
<gene>
    <name evidence="2" type="ORF">ACMD2_22159</name>
</gene>
<evidence type="ECO:0000313" key="3">
    <source>
        <dbReference type="Proteomes" id="UP000092600"/>
    </source>
</evidence>
<evidence type="ECO:0000313" key="2">
    <source>
        <dbReference type="EMBL" id="OAY64032.1"/>
    </source>
</evidence>
<accession>A0A199UGN2</accession>